<dbReference type="EMBL" id="BAAATZ010000002">
    <property type="protein sequence ID" value="GAA2718673.1"/>
    <property type="molecule type" value="Genomic_DNA"/>
</dbReference>
<protein>
    <recommendedName>
        <fullName evidence="9">L,D-TPase catalytic domain-containing protein</fullName>
    </recommendedName>
</protein>
<dbReference type="CDD" id="cd16913">
    <property type="entry name" value="YkuD_like"/>
    <property type="match status" value="1"/>
</dbReference>
<dbReference type="Proteomes" id="UP001501842">
    <property type="component" value="Unassembled WGS sequence"/>
</dbReference>
<feature type="active site" description="Nucleophile" evidence="7">
    <location>
        <position position="254"/>
    </location>
</feature>
<dbReference type="InterPro" id="IPR050979">
    <property type="entry name" value="LD-transpeptidase"/>
</dbReference>
<dbReference type="Pfam" id="PF17964">
    <property type="entry name" value="Big_10"/>
    <property type="match status" value="1"/>
</dbReference>
<feature type="chain" id="PRO_5045274074" description="L,D-TPase catalytic domain-containing protein" evidence="8">
    <location>
        <begin position="25"/>
        <end position="312"/>
    </location>
</feature>
<dbReference type="Gene3D" id="2.60.40.3710">
    <property type="match status" value="1"/>
</dbReference>
<keyword evidence="8" id="KW-0732">Signal</keyword>
<dbReference type="InterPro" id="IPR041280">
    <property type="entry name" value="Big_10"/>
</dbReference>
<dbReference type="RefSeq" id="WP_344448146.1">
    <property type="nucleotide sequence ID" value="NZ_BAAATZ010000002.1"/>
</dbReference>
<dbReference type="Gene3D" id="2.40.440.10">
    <property type="entry name" value="L,D-transpeptidase catalytic domain-like"/>
    <property type="match status" value="1"/>
</dbReference>
<keyword evidence="4 7" id="KW-0573">Peptidoglycan synthesis</keyword>
<dbReference type="PANTHER" id="PTHR30582">
    <property type="entry name" value="L,D-TRANSPEPTIDASE"/>
    <property type="match status" value="1"/>
</dbReference>
<name>A0ABP6G814_9ACTN</name>
<evidence type="ECO:0000259" key="9">
    <source>
        <dbReference type="PROSITE" id="PS52029"/>
    </source>
</evidence>
<evidence type="ECO:0000256" key="4">
    <source>
        <dbReference type="ARBA" id="ARBA00022984"/>
    </source>
</evidence>
<dbReference type="InterPro" id="IPR038063">
    <property type="entry name" value="Transpep_catalytic_dom"/>
</dbReference>
<keyword evidence="3 7" id="KW-0133">Cell shape</keyword>
<evidence type="ECO:0000313" key="10">
    <source>
        <dbReference type="EMBL" id="GAA2718673.1"/>
    </source>
</evidence>
<gene>
    <name evidence="10" type="ORF">GCM10010439_02110</name>
</gene>
<keyword evidence="11" id="KW-1185">Reference proteome</keyword>
<dbReference type="PANTHER" id="PTHR30582:SF2">
    <property type="entry name" value="L,D-TRANSPEPTIDASE YCIB-RELATED"/>
    <property type="match status" value="1"/>
</dbReference>
<comment type="caution">
    <text evidence="10">The sequence shown here is derived from an EMBL/GenBank/DDBJ whole genome shotgun (WGS) entry which is preliminary data.</text>
</comment>
<evidence type="ECO:0000256" key="5">
    <source>
        <dbReference type="ARBA" id="ARBA00023315"/>
    </source>
</evidence>
<sequence>MRGVALLGLCSLMLVTGLTGGAAAAAPVDGSPGERAKARKLSIDDITPRRGEKVGTGMPIMLRFTQKIRNKKAVEQALVVKSTKSTEGAWYWTTSSQGTSLAIFRPKTEWKPNQKVTVKANLKGVKAGGGVVGLKNGSMSFTVGDSHVVKISSKKHRAKAYRNGKLVRSWPVSLGSGGERKNGVDVLITTSGVHLVMAHSKLERMISPGKEKGDPGYYDEMIPWATRISGSGEYIHQNMSDPSCLGRRNCSHGCVRSPGGDAKWFMNWSYRGDKVIITGTTRKLDWNNGWGYFQIPWKKWVAGGALKQPVRT</sequence>
<dbReference type="PROSITE" id="PS52029">
    <property type="entry name" value="LD_TPASE"/>
    <property type="match status" value="1"/>
</dbReference>
<keyword evidence="5" id="KW-0012">Acyltransferase</keyword>
<dbReference type="InterPro" id="IPR005490">
    <property type="entry name" value="LD_TPept_cat_dom"/>
</dbReference>
<evidence type="ECO:0000313" key="11">
    <source>
        <dbReference type="Proteomes" id="UP001501842"/>
    </source>
</evidence>
<evidence type="ECO:0000256" key="1">
    <source>
        <dbReference type="ARBA" id="ARBA00004752"/>
    </source>
</evidence>
<organism evidence="10 11">
    <name type="scientific">Actinocorallia aurantiaca</name>
    <dbReference type="NCBI Taxonomy" id="46204"/>
    <lineage>
        <taxon>Bacteria</taxon>
        <taxon>Bacillati</taxon>
        <taxon>Actinomycetota</taxon>
        <taxon>Actinomycetes</taxon>
        <taxon>Streptosporangiales</taxon>
        <taxon>Thermomonosporaceae</taxon>
        <taxon>Actinocorallia</taxon>
    </lineage>
</organism>
<feature type="active site" description="Proton donor/acceptor" evidence="7">
    <location>
        <position position="236"/>
    </location>
</feature>
<feature type="domain" description="L,D-TPase catalytic" evidence="9">
    <location>
        <begin position="147"/>
        <end position="278"/>
    </location>
</feature>
<keyword evidence="6 7" id="KW-0961">Cell wall biogenesis/degradation</keyword>
<reference evidence="11" key="1">
    <citation type="journal article" date="2019" name="Int. J. Syst. Evol. Microbiol.">
        <title>The Global Catalogue of Microorganisms (GCM) 10K type strain sequencing project: providing services to taxonomists for standard genome sequencing and annotation.</title>
        <authorList>
            <consortium name="The Broad Institute Genomics Platform"/>
            <consortium name="The Broad Institute Genome Sequencing Center for Infectious Disease"/>
            <person name="Wu L."/>
            <person name="Ma J."/>
        </authorList>
    </citation>
    <scope>NUCLEOTIDE SEQUENCE [LARGE SCALE GENOMIC DNA]</scope>
    <source>
        <strain evidence="11">JCM 8201</strain>
    </source>
</reference>
<evidence type="ECO:0000256" key="3">
    <source>
        <dbReference type="ARBA" id="ARBA00022960"/>
    </source>
</evidence>
<feature type="signal peptide" evidence="8">
    <location>
        <begin position="1"/>
        <end position="24"/>
    </location>
</feature>
<proteinExistence type="predicted"/>
<evidence type="ECO:0000256" key="7">
    <source>
        <dbReference type="PROSITE-ProRule" id="PRU01373"/>
    </source>
</evidence>
<dbReference type="Pfam" id="PF03734">
    <property type="entry name" value="YkuD"/>
    <property type="match status" value="1"/>
</dbReference>
<dbReference type="SUPFAM" id="SSF141523">
    <property type="entry name" value="L,D-transpeptidase catalytic domain-like"/>
    <property type="match status" value="1"/>
</dbReference>
<evidence type="ECO:0000256" key="6">
    <source>
        <dbReference type="ARBA" id="ARBA00023316"/>
    </source>
</evidence>
<accession>A0ABP6G814</accession>
<evidence type="ECO:0000256" key="8">
    <source>
        <dbReference type="SAM" id="SignalP"/>
    </source>
</evidence>
<keyword evidence="2" id="KW-0808">Transferase</keyword>
<comment type="pathway">
    <text evidence="1 7">Cell wall biogenesis; peptidoglycan biosynthesis.</text>
</comment>
<evidence type="ECO:0000256" key="2">
    <source>
        <dbReference type="ARBA" id="ARBA00022679"/>
    </source>
</evidence>